<evidence type="ECO:0000313" key="2">
    <source>
        <dbReference type="Proteomes" id="UP001367508"/>
    </source>
</evidence>
<gene>
    <name evidence="1" type="ORF">VNO77_19259</name>
</gene>
<name>A0AAN9LMC2_CANGL</name>
<organism evidence="1 2">
    <name type="scientific">Canavalia gladiata</name>
    <name type="common">Sword bean</name>
    <name type="synonym">Dolichos gladiatus</name>
    <dbReference type="NCBI Taxonomy" id="3824"/>
    <lineage>
        <taxon>Eukaryota</taxon>
        <taxon>Viridiplantae</taxon>
        <taxon>Streptophyta</taxon>
        <taxon>Embryophyta</taxon>
        <taxon>Tracheophyta</taxon>
        <taxon>Spermatophyta</taxon>
        <taxon>Magnoliopsida</taxon>
        <taxon>eudicotyledons</taxon>
        <taxon>Gunneridae</taxon>
        <taxon>Pentapetalae</taxon>
        <taxon>rosids</taxon>
        <taxon>fabids</taxon>
        <taxon>Fabales</taxon>
        <taxon>Fabaceae</taxon>
        <taxon>Papilionoideae</taxon>
        <taxon>50 kb inversion clade</taxon>
        <taxon>NPAAA clade</taxon>
        <taxon>indigoferoid/millettioid clade</taxon>
        <taxon>Phaseoleae</taxon>
        <taxon>Canavalia</taxon>
    </lineage>
</organism>
<sequence>MVGEKDVSVRRYDEASSPEECMMRYVRRTSIAKRLPMLESERSLSHGNNDPIHALVTIEVTVAGHRQKKALMMRLQRDTNDDVRVLCLGGRGLAANFDPPKLGITAPIRRTTTT</sequence>
<dbReference type="Proteomes" id="UP001367508">
    <property type="component" value="Unassembled WGS sequence"/>
</dbReference>
<protein>
    <submittedName>
        <fullName evidence="1">Uncharacterized protein</fullName>
    </submittedName>
</protein>
<dbReference type="EMBL" id="JAYMYQ010000004">
    <property type="protein sequence ID" value="KAK7338637.1"/>
    <property type="molecule type" value="Genomic_DNA"/>
</dbReference>
<dbReference type="AlphaFoldDB" id="A0AAN9LMC2"/>
<evidence type="ECO:0000313" key="1">
    <source>
        <dbReference type="EMBL" id="KAK7338637.1"/>
    </source>
</evidence>
<accession>A0AAN9LMC2</accession>
<comment type="caution">
    <text evidence="1">The sequence shown here is derived from an EMBL/GenBank/DDBJ whole genome shotgun (WGS) entry which is preliminary data.</text>
</comment>
<reference evidence="1 2" key="1">
    <citation type="submission" date="2024-01" db="EMBL/GenBank/DDBJ databases">
        <title>The genomes of 5 underutilized Papilionoideae crops provide insights into root nodulation and disease resistanc.</title>
        <authorList>
            <person name="Jiang F."/>
        </authorList>
    </citation>
    <scope>NUCLEOTIDE SEQUENCE [LARGE SCALE GENOMIC DNA]</scope>
    <source>
        <strain evidence="1">LVBAO_FW01</strain>
        <tissue evidence="1">Leaves</tissue>
    </source>
</reference>
<proteinExistence type="predicted"/>
<keyword evidence="2" id="KW-1185">Reference proteome</keyword>